<dbReference type="Proteomes" id="UP001557484">
    <property type="component" value="Unassembled WGS sequence"/>
</dbReference>
<feature type="transmembrane region" description="Helical" evidence="1">
    <location>
        <begin position="539"/>
        <end position="565"/>
    </location>
</feature>
<dbReference type="RefSeq" id="WP_368376012.1">
    <property type="nucleotide sequence ID" value="NZ_JBFRYB010000001.1"/>
</dbReference>
<sequence>MTDPNKVLPPTPAGDNYRGLLAYFAKNPVAGNLLMVILLVGGLLSGLALTAQVFPTIDPGTVTISVAYPGATPTEVEEGITRRVEEAVFGIDGVDRVISRASENLGSVTLELKDFVDADKVRDDAEAAVQQLIDFPPEDAEQPKIVRAETLSDVLTIVVSSELGERELRRGAEIIEEELLALPGVSLVSLLGAKDYEIAIEISEDSLRRYDLTMTDVANTIRRSSINLSSGEIKTQGGDLLLRTNTKRNTGEAFEDIVLRAGSDGSVLRVSDVATVRDGFTDTDLINQFNGRESVLLKVQKSEAEDVLVIAGTVKAFLADYTPPAGVDLSVWDDQTDILQDRISLLLRNGLLGFALVFLFLVVMLDLRLALWVAMGVPISFLGAFLFFDVFDVNINMISLFALIIVLGIVVDDAVVVGENIISEQEHGKTGIQAAMDGVNGVFGPVMVGVLTTMAAFAPLLFVTGSFGQILGVVPVVVILVLAMSLIEAFLILPSHLAHGGKWSRWPLDQMQNAVSVRVDRFRNFILAPAVARAVRHRYLTLVAGIGLLVLAGLLLTTGAVRFIFFPALEANSIRATLEFPIGTPFESTQVAADRIVAAANVVNSRLDGNAFESISVTVGGLSRSAGGPGGGNSMTVASHLASVQIELGPEPPRTLSAKALERLWRTEVGDIPGVERLSYVADFFGGQADLEFELAHQDSDILEQAVSSLRERYETIAGVYEVQDSNSIGKRQFDIHLSPAGEAAGLTPTDIARQLRRNFFGEEVQRIQRGREELKVMVRYPESNRSSTADLFDARIRLADGSEAPLSSVAQVTESRSLSAINRVDGLRIVSVSAQVDEALTTPSLANAVVLEQFVPEFKQQFPGLQIRQAGEGREQSKDLSALGRLTLVALLIIFALMASQLKSYTQPLIILAGVPFGAGGALIGHFLLGYNLSFISLFGIVALSGVVVNDALVLVDRYNKLLEEGWDNDKAIVEAARRRFRAIFLTTATTALGLAPMLFETSTQAQFLIPMAVSLATGIVFASIIILFLIPALVMIREDLRFKSRKI</sequence>
<dbReference type="SUPFAM" id="SSF82866">
    <property type="entry name" value="Multidrug efflux transporter AcrB transmembrane domain"/>
    <property type="match status" value="2"/>
</dbReference>
<organism evidence="2 3">
    <name type="scientific">Zhongshania arctica</name>
    <dbReference type="NCBI Taxonomy" id="3238302"/>
    <lineage>
        <taxon>Bacteria</taxon>
        <taxon>Pseudomonadati</taxon>
        <taxon>Pseudomonadota</taxon>
        <taxon>Gammaproteobacteria</taxon>
        <taxon>Cellvibrionales</taxon>
        <taxon>Spongiibacteraceae</taxon>
        <taxon>Zhongshania</taxon>
    </lineage>
</organism>
<keyword evidence="1" id="KW-0812">Transmembrane</keyword>
<keyword evidence="1" id="KW-0472">Membrane</keyword>
<feature type="transmembrane region" description="Helical" evidence="1">
    <location>
        <begin position="910"/>
        <end position="930"/>
    </location>
</feature>
<dbReference type="PANTHER" id="PTHR32063:SF33">
    <property type="entry name" value="RND SUPERFAMILY EFFLUX PUMP PERMEASE COMPONENT"/>
    <property type="match status" value="1"/>
</dbReference>
<keyword evidence="1" id="KW-1133">Transmembrane helix</keyword>
<dbReference type="PRINTS" id="PR00702">
    <property type="entry name" value="ACRIFLAVINRP"/>
</dbReference>
<proteinExistence type="predicted"/>
<evidence type="ECO:0000313" key="3">
    <source>
        <dbReference type="Proteomes" id="UP001557484"/>
    </source>
</evidence>
<comment type="caution">
    <text evidence="2">The sequence shown here is derived from an EMBL/GenBank/DDBJ whole genome shotgun (WGS) entry which is preliminary data.</text>
</comment>
<dbReference type="PANTHER" id="PTHR32063">
    <property type="match status" value="1"/>
</dbReference>
<dbReference type="Gene3D" id="3.30.2090.10">
    <property type="entry name" value="Multidrug efflux transporter AcrB TolC docking domain, DN and DC subdomains"/>
    <property type="match status" value="2"/>
</dbReference>
<evidence type="ECO:0000313" key="2">
    <source>
        <dbReference type="EMBL" id="MEX1665919.1"/>
    </source>
</evidence>
<protein>
    <submittedName>
        <fullName evidence="2">Efflux RND transporter permease subunit</fullName>
    </submittedName>
</protein>
<dbReference type="Gene3D" id="3.30.70.1440">
    <property type="entry name" value="Multidrug efflux transporter AcrB pore domain"/>
    <property type="match status" value="1"/>
</dbReference>
<feature type="transmembrane region" description="Helical" evidence="1">
    <location>
        <begin position="442"/>
        <end position="463"/>
    </location>
</feature>
<dbReference type="Pfam" id="PF00873">
    <property type="entry name" value="ACR_tran"/>
    <property type="match status" value="1"/>
</dbReference>
<feature type="transmembrane region" description="Helical" evidence="1">
    <location>
        <begin position="29"/>
        <end position="49"/>
    </location>
</feature>
<dbReference type="SUPFAM" id="SSF82693">
    <property type="entry name" value="Multidrug efflux transporter AcrB pore domain, PN1, PN2, PC1 and PC2 subdomains"/>
    <property type="match status" value="2"/>
</dbReference>
<dbReference type="SUPFAM" id="SSF82714">
    <property type="entry name" value="Multidrug efflux transporter AcrB TolC docking domain, DN and DC subdomains"/>
    <property type="match status" value="2"/>
</dbReference>
<keyword evidence="3" id="KW-1185">Reference proteome</keyword>
<dbReference type="Gene3D" id="1.20.1640.10">
    <property type="entry name" value="Multidrug efflux transporter AcrB transmembrane domain"/>
    <property type="match status" value="2"/>
</dbReference>
<dbReference type="InterPro" id="IPR001036">
    <property type="entry name" value="Acrflvin-R"/>
</dbReference>
<feature type="transmembrane region" description="Helical" evidence="1">
    <location>
        <begin position="345"/>
        <end position="363"/>
    </location>
</feature>
<dbReference type="InterPro" id="IPR027463">
    <property type="entry name" value="AcrB_DN_DC_subdom"/>
</dbReference>
<reference evidence="2 3" key="1">
    <citation type="journal article" date="2011" name="Int. J. Syst. Evol. Microbiol.">
        <title>Zhongshania antarctica gen. nov., sp. nov. and Zhongshania guokunii sp. nov., gammaproteobacteria respectively isolated from coastal attached (fast) ice and surface seawater of the Antarctic.</title>
        <authorList>
            <person name="Li H.J."/>
            <person name="Zhang X.Y."/>
            <person name="Chen C.X."/>
            <person name="Zhang Y.J."/>
            <person name="Gao Z.M."/>
            <person name="Yu Y."/>
            <person name="Chen X.L."/>
            <person name="Chen B."/>
            <person name="Zhang Y.Z."/>
        </authorList>
    </citation>
    <scope>NUCLEOTIDE SEQUENCE [LARGE SCALE GENOMIC DNA]</scope>
    <source>
        <strain evidence="2 3">R06B22</strain>
    </source>
</reference>
<dbReference type="Gene3D" id="3.30.70.1320">
    <property type="entry name" value="Multidrug efflux transporter AcrB pore domain like"/>
    <property type="match status" value="1"/>
</dbReference>
<evidence type="ECO:0000256" key="1">
    <source>
        <dbReference type="SAM" id="Phobius"/>
    </source>
</evidence>
<feature type="transmembrane region" description="Helical" evidence="1">
    <location>
        <begin position="369"/>
        <end position="388"/>
    </location>
</feature>
<accession>A0ABV3TYV9</accession>
<feature type="transmembrane region" description="Helical" evidence="1">
    <location>
        <begin position="400"/>
        <end position="422"/>
    </location>
</feature>
<feature type="transmembrane region" description="Helical" evidence="1">
    <location>
        <begin position="470"/>
        <end position="493"/>
    </location>
</feature>
<dbReference type="EMBL" id="JBFRYB010000001">
    <property type="protein sequence ID" value="MEX1665919.1"/>
    <property type="molecule type" value="Genomic_DNA"/>
</dbReference>
<dbReference type="Gene3D" id="3.30.70.1430">
    <property type="entry name" value="Multidrug efflux transporter AcrB pore domain"/>
    <property type="match status" value="2"/>
</dbReference>
<name>A0ABV3TYV9_9GAMM</name>
<gene>
    <name evidence="2" type="ORF">AB4875_10495</name>
</gene>
<feature type="transmembrane region" description="Helical" evidence="1">
    <location>
        <begin position="982"/>
        <end position="1001"/>
    </location>
</feature>
<feature type="transmembrane region" description="Helical" evidence="1">
    <location>
        <begin position="883"/>
        <end position="903"/>
    </location>
</feature>
<feature type="transmembrane region" description="Helical" evidence="1">
    <location>
        <begin position="1013"/>
        <end position="1038"/>
    </location>
</feature>